<dbReference type="InterPro" id="IPR020560">
    <property type="entry name" value="PRibGlycinamide_synth_C-dom"/>
</dbReference>
<dbReference type="HAMAP" id="MF_00138">
    <property type="entry name" value="GARS"/>
    <property type="match status" value="1"/>
</dbReference>
<comment type="caution">
    <text evidence="15">The sequence shown here is derived from an EMBL/GenBank/DDBJ whole genome shotgun (WGS) entry which is preliminary data.</text>
</comment>
<gene>
    <name evidence="12 15" type="primary">purD</name>
    <name evidence="15" type="ORF">GXW79_02975</name>
</gene>
<evidence type="ECO:0000256" key="9">
    <source>
        <dbReference type="ARBA" id="ARBA00038345"/>
    </source>
</evidence>
<dbReference type="InterPro" id="IPR020562">
    <property type="entry name" value="PRibGlycinamide_synth_N"/>
</dbReference>
<dbReference type="SUPFAM" id="SSF52440">
    <property type="entry name" value="PreATP-grasp domain"/>
    <property type="match status" value="1"/>
</dbReference>
<keyword evidence="8 13" id="KW-0067">ATP-binding</keyword>
<evidence type="ECO:0000256" key="7">
    <source>
        <dbReference type="ARBA" id="ARBA00022755"/>
    </source>
</evidence>
<dbReference type="RefSeq" id="WP_211872735.1">
    <property type="nucleotide sequence ID" value="NZ_JAAEDH010000002.1"/>
</dbReference>
<dbReference type="Pfam" id="PF02844">
    <property type="entry name" value="GARS_N"/>
    <property type="match status" value="1"/>
</dbReference>
<dbReference type="EMBL" id="JAAEDH010000002">
    <property type="protein sequence ID" value="MBR0654036.1"/>
    <property type="molecule type" value="Genomic_DNA"/>
</dbReference>
<evidence type="ECO:0000256" key="3">
    <source>
        <dbReference type="ARBA" id="ARBA00005174"/>
    </source>
</evidence>
<dbReference type="SMART" id="SM01210">
    <property type="entry name" value="GARS_C"/>
    <property type="match status" value="1"/>
</dbReference>
<evidence type="ECO:0000256" key="6">
    <source>
        <dbReference type="ARBA" id="ARBA00022741"/>
    </source>
</evidence>
<evidence type="ECO:0000256" key="10">
    <source>
        <dbReference type="ARBA" id="ARBA00042242"/>
    </source>
</evidence>
<evidence type="ECO:0000256" key="8">
    <source>
        <dbReference type="ARBA" id="ARBA00022840"/>
    </source>
</evidence>
<evidence type="ECO:0000256" key="13">
    <source>
        <dbReference type="PROSITE-ProRule" id="PRU00409"/>
    </source>
</evidence>
<keyword evidence="5 12" id="KW-0436">Ligase</keyword>
<dbReference type="PROSITE" id="PS00184">
    <property type="entry name" value="GARS"/>
    <property type="match status" value="1"/>
</dbReference>
<evidence type="ECO:0000256" key="12">
    <source>
        <dbReference type="HAMAP-Rule" id="MF_00138"/>
    </source>
</evidence>
<reference evidence="15" key="1">
    <citation type="submission" date="2020-01" db="EMBL/GenBank/DDBJ databases">
        <authorList>
            <person name="Rat A."/>
        </authorList>
    </citation>
    <scope>NUCLEOTIDE SEQUENCE</scope>
    <source>
        <strain evidence="15">LMG 28251</strain>
    </source>
</reference>
<dbReference type="InterPro" id="IPR011761">
    <property type="entry name" value="ATP-grasp"/>
</dbReference>
<comment type="similarity">
    <text evidence="9 12">Belongs to the GARS family.</text>
</comment>
<dbReference type="Pfam" id="PF02843">
    <property type="entry name" value="GARS_C"/>
    <property type="match status" value="1"/>
</dbReference>
<dbReference type="InterPro" id="IPR020561">
    <property type="entry name" value="PRibGlycinamid_synth_ATP-grasp"/>
</dbReference>
<comment type="catalytic activity">
    <reaction evidence="12">
        <text>5-phospho-beta-D-ribosylamine + glycine + ATP = N(1)-(5-phospho-beta-D-ribosyl)glycinamide + ADP + phosphate + H(+)</text>
        <dbReference type="Rhea" id="RHEA:17453"/>
        <dbReference type="ChEBI" id="CHEBI:15378"/>
        <dbReference type="ChEBI" id="CHEBI:30616"/>
        <dbReference type="ChEBI" id="CHEBI:43474"/>
        <dbReference type="ChEBI" id="CHEBI:57305"/>
        <dbReference type="ChEBI" id="CHEBI:58681"/>
        <dbReference type="ChEBI" id="CHEBI:143788"/>
        <dbReference type="ChEBI" id="CHEBI:456216"/>
        <dbReference type="EC" id="6.3.4.13"/>
    </reaction>
</comment>
<evidence type="ECO:0000313" key="16">
    <source>
        <dbReference type="Proteomes" id="UP001196068"/>
    </source>
</evidence>
<dbReference type="FunFam" id="3.90.600.10:FF:000001">
    <property type="entry name" value="Trifunctional purine biosynthetic protein adenosine-3"/>
    <property type="match status" value="1"/>
</dbReference>
<dbReference type="InterPro" id="IPR000115">
    <property type="entry name" value="PRibGlycinamide_synth"/>
</dbReference>
<dbReference type="InterPro" id="IPR011054">
    <property type="entry name" value="Rudment_hybrid_motif"/>
</dbReference>
<dbReference type="NCBIfam" id="TIGR00877">
    <property type="entry name" value="purD"/>
    <property type="match status" value="1"/>
</dbReference>
<organism evidence="15 16">
    <name type="scientific">Plastoroseomonas arctica</name>
    <dbReference type="NCBI Taxonomy" id="1509237"/>
    <lineage>
        <taxon>Bacteria</taxon>
        <taxon>Pseudomonadati</taxon>
        <taxon>Pseudomonadota</taxon>
        <taxon>Alphaproteobacteria</taxon>
        <taxon>Acetobacterales</taxon>
        <taxon>Acetobacteraceae</taxon>
        <taxon>Plastoroseomonas</taxon>
    </lineage>
</organism>
<keyword evidence="7 12" id="KW-0658">Purine biosynthesis</keyword>
<dbReference type="EC" id="6.3.4.13" evidence="4 12"/>
<dbReference type="SUPFAM" id="SSF51246">
    <property type="entry name" value="Rudiment single hybrid motif"/>
    <property type="match status" value="1"/>
</dbReference>
<dbReference type="SUPFAM" id="SSF56059">
    <property type="entry name" value="Glutathione synthetase ATP-binding domain-like"/>
    <property type="match status" value="1"/>
</dbReference>
<dbReference type="Gene3D" id="3.40.50.20">
    <property type="match status" value="1"/>
</dbReference>
<evidence type="ECO:0000313" key="15">
    <source>
        <dbReference type="EMBL" id="MBR0654036.1"/>
    </source>
</evidence>
<dbReference type="InterPro" id="IPR013815">
    <property type="entry name" value="ATP_grasp_subdomain_1"/>
</dbReference>
<dbReference type="Proteomes" id="UP001196068">
    <property type="component" value="Unassembled WGS sequence"/>
</dbReference>
<dbReference type="InterPro" id="IPR020559">
    <property type="entry name" value="PRibGlycinamide_synth_CS"/>
</dbReference>
<dbReference type="PANTHER" id="PTHR43472:SF1">
    <property type="entry name" value="PHOSPHORIBOSYLAMINE--GLYCINE LIGASE, CHLOROPLASTIC"/>
    <property type="match status" value="1"/>
</dbReference>
<keyword evidence="6 13" id="KW-0547">Nucleotide-binding</keyword>
<sequence length="426" mass="43780">MRVLLVGGGGREHALASGIAASPLLRKLFCAPGNAGIATLAECIPIAAEDVAGLVAFARANAIDLMVVGPEAPLTLGLADACAEAGIACFGPSAAAAQLEGSKTFTKQVADAAGVPTAAWARFEDAGAARDYVRTQGAPIVVKADGLAAGKGVVVAASIAEAEAAIADIMEDRIHGPAGAAVVIEECLVGEEVSFFALCDGTHALAFGAAQDHKRAFDGDQGPNTGGMGAYSPAPAFTDAVRDEVMARFIEPTLAEMARRGAPFRGVLFAGLMLTPAGPKLIEYNVRFGDPECEALIPRLASDLLEALHAAATGGLAQTRLSWREDHSMVVVMATRGYPGAYGKGSVIHGLPVAARQPGVRIFHAGTVAQGGEMLANGGRVLAVQGSGATLHDARDAAYAAIDAIDWPEGFCRRDIGWRALHERKE</sequence>
<dbReference type="InterPro" id="IPR016185">
    <property type="entry name" value="PreATP-grasp_dom_sf"/>
</dbReference>
<comment type="cofactor">
    <cofactor evidence="1">
        <name>Mn(2+)</name>
        <dbReference type="ChEBI" id="CHEBI:29035"/>
    </cofactor>
</comment>
<dbReference type="SMART" id="SM01209">
    <property type="entry name" value="GARS_A"/>
    <property type="match status" value="1"/>
</dbReference>
<dbReference type="InterPro" id="IPR037123">
    <property type="entry name" value="PRibGlycinamide_synth_C_sf"/>
</dbReference>
<dbReference type="GO" id="GO:0005524">
    <property type="term" value="F:ATP binding"/>
    <property type="evidence" value="ECO:0007669"/>
    <property type="project" value="UniProtKB-UniRule"/>
</dbReference>
<evidence type="ECO:0000256" key="4">
    <source>
        <dbReference type="ARBA" id="ARBA00013255"/>
    </source>
</evidence>
<comment type="pathway">
    <text evidence="3 12">Purine metabolism; IMP biosynthesis via de novo pathway; N(1)-(5-phospho-D-ribosyl)glycinamide from 5-phospho-alpha-D-ribose 1-diphosphate: step 2/2.</text>
</comment>
<evidence type="ECO:0000256" key="11">
    <source>
        <dbReference type="ARBA" id="ARBA00042864"/>
    </source>
</evidence>
<evidence type="ECO:0000256" key="1">
    <source>
        <dbReference type="ARBA" id="ARBA00001936"/>
    </source>
</evidence>
<dbReference type="PANTHER" id="PTHR43472">
    <property type="entry name" value="PHOSPHORIBOSYLAMINE--GLYCINE LIGASE"/>
    <property type="match status" value="1"/>
</dbReference>
<dbReference type="Gene3D" id="3.30.1490.20">
    <property type="entry name" value="ATP-grasp fold, A domain"/>
    <property type="match status" value="1"/>
</dbReference>
<dbReference type="PROSITE" id="PS50975">
    <property type="entry name" value="ATP_GRASP"/>
    <property type="match status" value="1"/>
</dbReference>
<dbReference type="GO" id="GO:0009113">
    <property type="term" value="P:purine nucleobase biosynthetic process"/>
    <property type="evidence" value="ECO:0007669"/>
    <property type="project" value="InterPro"/>
</dbReference>
<dbReference type="Gene3D" id="3.30.470.20">
    <property type="entry name" value="ATP-grasp fold, B domain"/>
    <property type="match status" value="1"/>
</dbReference>
<proteinExistence type="inferred from homology"/>
<comment type="cofactor">
    <cofactor evidence="2">
        <name>Mg(2+)</name>
        <dbReference type="ChEBI" id="CHEBI:18420"/>
    </cofactor>
</comment>
<evidence type="ECO:0000256" key="5">
    <source>
        <dbReference type="ARBA" id="ARBA00022598"/>
    </source>
</evidence>
<protein>
    <recommendedName>
        <fullName evidence="4 12">Phosphoribosylamine--glycine ligase</fullName>
        <ecNumber evidence="4 12">6.3.4.13</ecNumber>
    </recommendedName>
    <alternativeName>
        <fullName evidence="12">GARS</fullName>
    </alternativeName>
    <alternativeName>
        <fullName evidence="10 12">Glycinamide ribonucleotide synthetase</fullName>
    </alternativeName>
    <alternativeName>
        <fullName evidence="11 12">Phosphoribosylglycinamide synthetase</fullName>
    </alternativeName>
</protein>
<keyword evidence="16" id="KW-1185">Reference proteome</keyword>
<feature type="domain" description="ATP-grasp" evidence="14">
    <location>
        <begin position="107"/>
        <end position="313"/>
    </location>
</feature>
<dbReference type="Pfam" id="PF01071">
    <property type="entry name" value="GARS_A"/>
    <property type="match status" value="1"/>
</dbReference>
<reference evidence="15" key="2">
    <citation type="journal article" date="2021" name="Syst. Appl. Microbiol.">
        <title>Roseomonas hellenica sp. nov., isolated from roots of wild-growing Alkanna tinctoria.</title>
        <authorList>
            <person name="Rat A."/>
            <person name="Naranjo H.D."/>
            <person name="Lebbe L."/>
            <person name="Cnockaert M."/>
            <person name="Krigas N."/>
            <person name="Grigoriadou K."/>
            <person name="Maloupa E."/>
            <person name="Willems A."/>
        </authorList>
    </citation>
    <scope>NUCLEOTIDE SEQUENCE</scope>
    <source>
        <strain evidence="15">LMG 28251</strain>
    </source>
</reference>
<accession>A0AAF1JV72</accession>
<dbReference type="AlphaFoldDB" id="A0AAF1JV72"/>
<evidence type="ECO:0000256" key="2">
    <source>
        <dbReference type="ARBA" id="ARBA00001946"/>
    </source>
</evidence>
<evidence type="ECO:0000259" key="14">
    <source>
        <dbReference type="PROSITE" id="PS50975"/>
    </source>
</evidence>
<dbReference type="GO" id="GO:0006189">
    <property type="term" value="P:'de novo' IMP biosynthetic process"/>
    <property type="evidence" value="ECO:0007669"/>
    <property type="project" value="UniProtKB-UniRule"/>
</dbReference>
<dbReference type="GO" id="GO:0004637">
    <property type="term" value="F:phosphoribosylamine-glycine ligase activity"/>
    <property type="evidence" value="ECO:0007669"/>
    <property type="project" value="UniProtKB-UniRule"/>
</dbReference>
<name>A0AAF1JV72_9PROT</name>
<dbReference type="Gene3D" id="3.90.600.10">
    <property type="entry name" value="Phosphoribosylglycinamide synthetase, C-terminal domain"/>
    <property type="match status" value="1"/>
</dbReference>
<dbReference type="GO" id="GO:0046872">
    <property type="term" value="F:metal ion binding"/>
    <property type="evidence" value="ECO:0007669"/>
    <property type="project" value="InterPro"/>
</dbReference>